<dbReference type="AlphaFoldDB" id="A0A438D9Q8"/>
<keyword evidence="5 8" id="KW-1133">Transmembrane helix</keyword>
<feature type="region of interest" description="Disordered" evidence="7">
    <location>
        <begin position="107"/>
        <end position="153"/>
    </location>
</feature>
<dbReference type="Pfam" id="PF01061">
    <property type="entry name" value="ABC2_membrane"/>
    <property type="match status" value="1"/>
</dbReference>
<keyword evidence="6 8" id="KW-0472">Membrane</keyword>
<feature type="region of interest" description="Disordered" evidence="7">
    <location>
        <begin position="559"/>
        <end position="578"/>
    </location>
</feature>
<feature type="compositionally biased region" description="Polar residues" evidence="7">
    <location>
        <begin position="113"/>
        <end position="122"/>
    </location>
</feature>
<dbReference type="PROSITE" id="PS50893">
    <property type="entry name" value="ABC_TRANSPORTER_2"/>
    <property type="match status" value="1"/>
</dbReference>
<evidence type="ECO:0000256" key="4">
    <source>
        <dbReference type="ARBA" id="ARBA00022840"/>
    </source>
</evidence>
<evidence type="ECO:0000313" key="11">
    <source>
        <dbReference type="Proteomes" id="UP000288805"/>
    </source>
</evidence>
<keyword evidence="2 8" id="KW-0812">Transmembrane</keyword>
<evidence type="ECO:0000256" key="5">
    <source>
        <dbReference type="ARBA" id="ARBA00022989"/>
    </source>
</evidence>
<evidence type="ECO:0000256" key="1">
    <source>
        <dbReference type="ARBA" id="ARBA00004141"/>
    </source>
</evidence>
<dbReference type="Pfam" id="PF00005">
    <property type="entry name" value="ABC_tran"/>
    <property type="match status" value="1"/>
</dbReference>
<dbReference type="EMBL" id="QGNW01001725">
    <property type="protein sequence ID" value="RVW32174.1"/>
    <property type="molecule type" value="Genomic_DNA"/>
</dbReference>
<protein>
    <submittedName>
        <fullName evidence="10">Pleiotropic drug resistance protein 1</fullName>
    </submittedName>
</protein>
<dbReference type="GO" id="GO:0016887">
    <property type="term" value="F:ATP hydrolysis activity"/>
    <property type="evidence" value="ECO:0007669"/>
    <property type="project" value="InterPro"/>
</dbReference>
<dbReference type="PANTHER" id="PTHR48040:SF20">
    <property type="entry name" value="PLEIOTROPIC DRUG RESISTANCE PROTEIN 1"/>
    <property type="match status" value="1"/>
</dbReference>
<evidence type="ECO:0000256" key="3">
    <source>
        <dbReference type="ARBA" id="ARBA00022741"/>
    </source>
</evidence>
<dbReference type="InterPro" id="IPR027417">
    <property type="entry name" value="P-loop_NTPase"/>
</dbReference>
<dbReference type="PANTHER" id="PTHR48040">
    <property type="entry name" value="PLEIOTROPIC DRUG RESISTANCE PROTEIN 1-LIKE ISOFORM X1"/>
    <property type="match status" value="1"/>
</dbReference>
<accession>A0A438D9Q8</accession>
<dbReference type="Gene3D" id="3.40.50.300">
    <property type="entry name" value="P-loop containing nucleotide triphosphate hydrolases"/>
    <property type="match status" value="1"/>
</dbReference>
<keyword evidence="3" id="KW-0547">Nucleotide-binding</keyword>
<sequence>MESAMTYNPTGLDPNAGRFFRQLFLPHASQSDAICNFQNSIKPWWIRGYYCSPLMYAQNALMKDFPNATLPLGVKLLESRGFFTRGHWCIEICANFAAYEKPQAMLTDESENDQPPSNTLRTASADAERPNRNEGTTSSGRTEAITEEGSQDKKKGMVLPFEPYCITFEEIRYSRLTCQRGQIGASEGVSGAFRPGVLTALMGVSGAGKTTLMDVLAGRKSGGYIEGNISISGYPKKQETFARISGYCEQNDIHSPHVTVYESLLYSAWLRLPPDVNSKTRKMFNMEVMDLVELTPLKNALVGLPGVNLSTEQRKRLTIAVEPVANPSIIFMDEPTSGPDARAAAIVMRTMRNAVDTGRTVVCAIHQPMGRHSCHLIAYFEVSCGDEIKAMGSKWRKIDIIKELSQPPPGSKELYFSSRYSQPFLIQCMACLWKQRQSHWRNTSYTAVIFTFTLVISLMFGTMFWKLGNKWSMPRKLSNAMGSMHAAVIFIGLQNSASVQPVVDVERTVFYRELAAGMYSALAYAFSQAIVEIPYIFSQTVLYGVLVYAMISFNGQPPSSSGISSTCSSPCSTSPTPA</sequence>
<proteinExistence type="predicted"/>
<evidence type="ECO:0000256" key="7">
    <source>
        <dbReference type="SAM" id="MobiDB-lite"/>
    </source>
</evidence>
<evidence type="ECO:0000313" key="10">
    <source>
        <dbReference type="EMBL" id="RVW32174.1"/>
    </source>
</evidence>
<feature type="transmembrane region" description="Helical" evidence="8">
    <location>
        <begin position="445"/>
        <end position="465"/>
    </location>
</feature>
<evidence type="ECO:0000259" key="9">
    <source>
        <dbReference type="PROSITE" id="PS50893"/>
    </source>
</evidence>
<dbReference type="GO" id="GO:0140359">
    <property type="term" value="F:ABC-type transporter activity"/>
    <property type="evidence" value="ECO:0007669"/>
    <property type="project" value="InterPro"/>
</dbReference>
<comment type="subcellular location">
    <subcellularLocation>
        <location evidence="1">Membrane</location>
        <topology evidence="1">Multi-pass membrane protein</topology>
    </subcellularLocation>
</comment>
<dbReference type="InterPro" id="IPR003439">
    <property type="entry name" value="ABC_transporter-like_ATP-bd"/>
</dbReference>
<dbReference type="SUPFAM" id="SSF52540">
    <property type="entry name" value="P-loop containing nucleoside triphosphate hydrolases"/>
    <property type="match status" value="1"/>
</dbReference>
<dbReference type="InterPro" id="IPR003593">
    <property type="entry name" value="AAA+_ATPase"/>
</dbReference>
<evidence type="ECO:0000256" key="6">
    <source>
        <dbReference type="ARBA" id="ARBA00023136"/>
    </source>
</evidence>
<evidence type="ECO:0000256" key="8">
    <source>
        <dbReference type="SAM" id="Phobius"/>
    </source>
</evidence>
<dbReference type="InterPro" id="IPR013525">
    <property type="entry name" value="ABC2_TM"/>
</dbReference>
<comment type="caution">
    <text evidence="10">The sequence shown here is derived from an EMBL/GenBank/DDBJ whole genome shotgun (WGS) entry which is preliminary data.</text>
</comment>
<organism evidence="10 11">
    <name type="scientific">Vitis vinifera</name>
    <name type="common">Grape</name>
    <dbReference type="NCBI Taxonomy" id="29760"/>
    <lineage>
        <taxon>Eukaryota</taxon>
        <taxon>Viridiplantae</taxon>
        <taxon>Streptophyta</taxon>
        <taxon>Embryophyta</taxon>
        <taxon>Tracheophyta</taxon>
        <taxon>Spermatophyta</taxon>
        <taxon>Magnoliopsida</taxon>
        <taxon>eudicotyledons</taxon>
        <taxon>Gunneridae</taxon>
        <taxon>Pentapetalae</taxon>
        <taxon>rosids</taxon>
        <taxon>Vitales</taxon>
        <taxon>Vitaceae</taxon>
        <taxon>Viteae</taxon>
        <taxon>Vitis</taxon>
    </lineage>
</organism>
<dbReference type="Proteomes" id="UP000288805">
    <property type="component" value="Unassembled WGS sequence"/>
</dbReference>
<feature type="transmembrane region" description="Helical" evidence="8">
    <location>
        <begin position="533"/>
        <end position="551"/>
    </location>
</feature>
<keyword evidence="4" id="KW-0067">ATP-binding</keyword>
<dbReference type="GO" id="GO:0016020">
    <property type="term" value="C:membrane"/>
    <property type="evidence" value="ECO:0007669"/>
    <property type="project" value="UniProtKB-SubCell"/>
</dbReference>
<feature type="domain" description="ABC transporter" evidence="9">
    <location>
        <begin position="166"/>
        <end position="428"/>
    </location>
</feature>
<dbReference type="FunFam" id="3.40.50.300:FF:003489">
    <property type="entry name" value="ABC transporter G family member 39"/>
    <property type="match status" value="1"/>
</dbReference>
<dbReference type="SMART" id="SM00382">
    <property type="entry name" value="AAA"/>
    <property type="match status" value="1"/>
</dbReference>
<gene>
    <name evidence="10" type="primary">PDR1_35</name>
    <name evidence="10" type="ORF">CK203_080095</name>
</gene>
<evidence type="ECO:0000256" key="2">
    <source>
        <dbReference type="ARBA" id="ARBA00022692"/>
    </source>
</evidence>
<reference evidence="10 11" key="1">
    <citation type="journal article" date="2018" name="PLoS Genet.">
        <title>Population sequencing reveals clonal diversity and ancestral inbreeding in the grapevine cultivar Chardonnay.</title>
        <authorList>
            <person name="Roach M.J."/>
            <person name="Johnson D.L."/>
            <person name="Bohlmann J."/>
            <person name="van Vuuren H.J."/>
            <person name="Jones S.J."/>
            <person name="Pretorius I.S."/>
            <person name="Schmidt S.A."/>
            <person name="Borneman A.R."/>
        </authorList>
    </citation>
    <scope>NUCLEOTIDE SEQUENCE [LARGE SCALE GENOMIC DNA]</scope>
    <source>
        <strain evidence="11">cv. Chardonnay</strain>
        <tissue evidence="10">Leaf</tissue>
    </source>
</reference>
<dbReference type="GO" id="GO:0005524">
    <property type="term" value="F:ATP binding"/>
    <property type="evidence" value="ECO:0007669"/>
    <property type="project" value="UniProtKB-KW"/>
</dbReference>
<name>A0A438D9Q8_VITVI</name>